<dbReference type="GO" id="GO:0016539">
    <property type="term" value="P:intein-mediated protein splicing"/>
    <property type="evidence" value="ECO:0007669"/>
    <property type="project" value="InterPro"/>
</dbReference>
<dbReference type="InterPro" id="IPR004860">
    <property type="entry name" value="LAGLIDADG_dom"/>
</dbReference>
<dbReference type="InterPro" id="IPR003587">
    <property type="entry name" value="Hint_dom_N"/>
</dbReference>
<sequence length="884" mass="101155">MPVEDSIESIFDALKYAALIHKSGGGCIAKGTYIYTNKCGVKPIEDIIEPFIPKYLQNISETISIDVSHYDLRVLAYDKITNRTIFGKVNRVWRYHVPLNKLLKIKTSNGFEIIVSEWHPFMVVDKKGDIIEKRADELRVGDLLLIPPKPVNWIFNDYKSIDGYLLSEELAWTIGYILGDGCIEEKRLRAFDSNRAPLENLQRILSEIFNDNVGCIYKEKRYDMWIFQTYNRKVVNFVLKNLKDDNGMWRIPDQIFKSPLNVVLSFIAGFIDAEGEIAKNRARVAIGCTSSRLMQQLSLLLSALGLKVRFRVRPPKRSKEKNNLYIVYIESSPEFEMIFRKIASKMRIKTKAIQLIKSIEKVSYKTSIQLSFNVIRGFLEKLGINVSSLHRKPLILNGSKIWIHRWMWGHGISAIKFRILMTKLAEALEQKGYIKDAEKVRTLSYAMLHSVPIKSIMRLQGSKKMIMYDLTVDNVETYLAGINGFMIVHNTGFSFSKLRPRGDVVRTTSGVASGPVSFMRIFDVATDVIKQGGKRRGANMGVLIVNHPDIMDFIYAKSKEGMLTNFNISVAVTDEFMKAVEEEKEIDLINPRTGKPQGKINAKYLFDMIVYNAWRTGDPGLIFIDRINKHNPTPHLGKIESTNPCGEQPLLPYESCNLGSINLSLMVKRRRDGKYEIDWKKLREVVRIAVHFLDNVIDANNYPLSQIEEKTLLTRKIGLGIMGWAELLFKLQIPYDSDEALELAKRIMEYINYYSKIESIELARERGPFPAFKGSIYDSDDPKFPFEADDERKTYTLDWDKLRARIKKYGIRNATTTTIAPTGTISIIAGTSSGIEPLFALVFFRRVLGGMSLFEINPVFEEIMREKGLYSEKLMHEVAKYGSL</sequence>
<evidence type="ECO:0000256" key="2">
    <source>
        <dbReference type="ARBA" id="ARBA00007405"/>
    </source>
</evidence>
<keyword evidence="3 11" id="KW-0846">Cobalamin</keyword>
<gene>
    <name evidence="13" type="ORF">DRJ21_02185</name>
</gene>
<evidence type="ECO:0000256" key="5">
    <source>
        <dbReference type="ARBA" id="ARBA00022813"/>
    </source>
</evidence>
<dbReference type="PANTHER" id="PTHR43371">
    <property type="entry name" value="VITAMIN B12-DEPENDENT RIBONUCLEOTIDE REDUCTASE"/>
    <property type="match status" value="1"/>
</dbReference>
<evidence type="ECO:0000256" key="3">
    <source>
        <dbReference type="ARBA" id="ARBA00022628"/>
    </source>
</evidence>
<dbReference type="GO" id="GO:0031419">
    <property type="term" value="F:cobalamin binding"/>
    <property type="evidence" value="ECO:0007669"/>
    <property type="project" value="UniProtKB-KW"/>
</dbReference>
<evidence type="ECO:0000256" key="7">
    <source>
        <dbReference type="ARBA" id="ARBA00023002"/>
    </source>
</evidence>
<name>A0A497ES59_9CREN</name>
<dbReference type="Pfam" id="PF14528">
    <property type="entry name" value="LAGLIDADG_3"/>
    <property type="match status" value="1"/>
</dbReference>
<dbReference type="Proteomes" id="UP000281962">
    <property type="component" value="Unassembled WGS sequence"/>
</dbReference>
<keyword evidence="7 11" id="KW-0560">Oxidoreductase</keyword>
<dbReference type="GO" id="GO:0004519">
    <property type="term" value="F:endonuclease activity"/>
    <property type="evidence" value="ECO:0007669"/>
    <property type="project" value="InterPro"/>
</dbReference>
<dbReference type="SUPFAM" id="SSF51998">
    <property type="entry name" value="PFL-like glycyl radical enzymes"/>
    <property type="match status" value="1"/>
</dbReference>
<dbReference type="InterPro" id="IPR004042">
    <property type="entry name" value="Intein_endonuc_central"/>
</dbReference>
<comment type="catalytic activity">
    <reaction evidence="10 11">
        <text>a 2'-deoxyribonucleoside 5'-diphosphate + [thioredoxin]-disulfide + H2O = a ribonucleoside 5'-diphosphate + [thioredoxin]-dithiol</text>
        <dbReference type="Rhea" id="RHEA:23252"/>
        <dbReference type="Rhea" id="RHEA-COMP:10698"/>
        <dbReference type="Rhea" id="RHEA-COMP:10700"/>
        <dbReference type="ChEBI" id="CHEBI:15377"/>
        <dbReference type="ChEBI" id="CHEBI:29950"/>
        <dbReference type="ChEBI" id="CHEBI:50058"/>
        <dbReference type="ChEBI" id="CHEBI:57930"/>
        <dbReference type="ChEBI" id="CHEBI:73316"/>
        <dbReference type="EC" id="1.17.4.1"/>
    </reaction>
</comment>
<evidence type="ECO:0000256" key="1">
    <source>
        <dbReference type="ARBA" id="ARBA00001922"/>
    </source>
</evidence>
<dbReference type="GO" id="GO:0000166">
    <property type="term" value="F:nucleotide binding"/>
    <property type="evidence" value="ECO:0007669"/>
    <property type="project" value="UniProtKB-KW"/>
</dbReference>
<dbReference type="PROSITE" id="PS50818">
    <property type="entry name" value="INTEIN_C_TER"/>
    <property type="match status" value="1"/>
</dbReference>
<dbReference type="Gene3D" id="3.10.28.10">
    <property type="entry name" value="Homing endonucleases"/>
    <property type="match status" value="2"/>
</dbReference>
<dbReference type="Gene3D" id="3.20.70.20">
    <property type="match status" value="1"/>
</dbReference>
<dbReference type="EMBL" id="QMQY01000087">
    <property type="protein sequence ID" value="RLE49751.1"/>
    <property type="molecule type" value="Genomic_DNA"/>
</dbReference>
<dbReference type="NCBIfam" id="TIGR01445">
    <property type="entry name" value="intein_Nterm"/>
    <property type="match status" value="1"/>
</dbReference>
<evidence type="ECO:0000313" key="13">
    <source>
        <dbReference type="EMBL" id="RLE49751.1"/>
    </source>
</evidence>
<comment type="cofactor">
    <cofactor evidence="1 11">
        <name>adenosylcob(III)alamin</name>
        <dbReference type="ChEBI" id="CHEBI:18408"/>
    </cofactor>
</comment>
<dbReference type="PROSITE" id="PS50817">
    <property type="entry name" value="INTEIN_N_TER"/>
    <property type="match status" value="1"/>
</dbReference>
<dbReference type="InterPro" id="IPR006141">
    <property type="entry name" value="Intein_N"/>
</dbReference>
<dbReference type="InterPro" id="IPR050862">
    <property type="entry name" value="RdRp_reductase_class-2"/>
</dbReference>
<dbReference type="GO" id="GO:0071897">
    <property type="term" value="P:DNA biosynthetic process"/>
    <property type="evidence" value="ECO:0007669"/>
    <property type="project" value="UniProtKB-KW"/>
</dbReference>
<dbReference type="PRINTS" id="PR00379">
    <property type="entry name" value="INTEIN"/>
</dbReference>
<dbReference type="NCBIfam" id="TIGR01443">
    <property type="entry name" value="intein_Cterm"/>
    <property type="match status" value="1"/>
</dbReference>
<dbReference type="InterPro" id="IPR027434">
    <property type="entry name" value="Homing_endonucl"/>
</dbReference>
<dbReference type="PANTHER" id="PTHR43371:SF1">
    <property type="entry name" value="RIBONUCLEOSIDE-DIPHOSPHATE REDUCTASE"/>
    <property type="match status" value="1"/>
</dbReference>
<dbReference type="CDD" id="cd00081">
    <property type="entry name" value="Hint"/>
    <property type="match status" value="1"/>
</dbReference>
<dbReference type="InterPro" id="IPR006142">
    <property type="entry name" value="INTEIN"/>
</dbReference>
<dbReference type="CDD" id="cd02888">
    <property type="entry name" value="RNR_II_dimer"/>
    <property type="match status" value="1"/>
</dbReference>
<protein>
    <recommendedName>
        <fullName evidence="11">Vitamin B12-dependent ribonucleotide reductase</fullName>
        <ecNumber evidence="11">1.17.4.1</ecNumber>
    </recommendedName>
</protein>
<comment type="caution">
    <text evidence="13">The sequence shown here is derived from an EMBL/GenBank/DDBJ whole genome shotgun (WGS) entry which is preliminary data.</text>
</comment>
<organism evidence="13 14">
    <name type="scientific">Thermoproteota archaeon</name>
    <dbReference type="NCBI Taxonomy" id="2056631"/>
    <lineage>
        <taxon>Archaea</taxon>
        <taxon>Thermoproteota</taxon>
    </lineage>
</organism>
<dbReference type="Pfam" id="PF14890">
    <property type="entry name" value="Intein_splicing"/>
    <property type="match status" value="1"/>
</dbReference>
<dbReference type="InterPro" id="IPR036844">
    <property type="entry name" value="Hint_dom_sf"/>
</dbReference>
<keyword evidence="6" id="KW-0651">Protein splicing</keyword>
<dbReference type="AlphaFoldDB" id="A0A497ES59"/>
<keyword evidence="4 11" id="KW-0547">Nucleotide-binding</keyword>
<comment type="function">
    <text evidence="11">Catalyzes the reduction of ribonucleotides to deoxyribonucleotides. May function to provide a pool of deoxyribonucleotide precursors for DNA repair during oxygen limitation and/or for immediate growth after restoration of oxygen.</text>
</comment>
<dbReference type="EC" id="1.17.4.1" evidence="11"/>
<dbReference type="SUPFAM" id="SSF51294">
    <property type="entry name" value="Hedgehog/intein (Hint) domain"/>
    <property type="match status" value="1"/>
</dbReference>
<dbReference type="NCBIfam" id="TIGR02504">
    <property type="entry name" value="NrdJ_Z"/>
    <property type="match status" value="1"/>
</dbReference>
<proteinExistence type="inferred from homology"/>
<evidence type="ECO:0000256" key="9">
    <source>
        <dbReference type="ARBA" id="ARBA00023285"/>
    </source>
</evidence>
<feature type="non-terminal residue" evidence="13">
    <location>
        <position position="884"/>
    </location>
</feature>
<dbReference type="PRINTS" id="PR01183">
    <property type="entry name" value="RIBORDTASEM1"/>
</dbReference>
<dbReference type="Gene3D" id="3.30.160.90">
    <property type="match status" value="1"/>
</dbReference>
<evidence type="ECO:0000256" key="8">
    <source>
        <dbReference type="ARBA" id="ARBA00023157"/>
    </source>
</evidence>
<keyword evidence="5" id="KW-0068">Autocatalytic cleavage</keyword>
<feature type="domain" description="DOD-type homing endonuclease" evidence="12">
    <location>
        <begin position="173"/>
        <end position="306"/>
    </location>
</feature>
<dbReference type="PROSITE" id="PS50819">
    <property type="entry name" value="INTEIN_ENDONUCLEASE"/>
    <property type="match status" value="1"/>
</dbReference>
<dbReference type="InterPro" id="IPR013344">
    <property type="entry name" value="RNR_NrdJ/NrdZ"/>
</dbReference>
<dbReference type="InterPro" id="IPR030934">
    <property type="entry name" value="Intein_C"/>
</dbReference>
<keyword evidence="8" id="KW-1015">Disulfide bond</keyword>
<dbReference type="Gene3D" id="2.170.16.10">
    <property type="entry name" value="Hedgehog/Intein (Hint) domain"/>
    <property type="match status" value="1"/>
</dbReference>
<dbReference type="Pfam" id="PF02867">
    <property type="entry name" value="Ribonuc_red_lgC"/>
    <property type="match status" value="1"/>
</dbReference>
<keyword evidence="9 11" id="KW-0170">Cobalt</keyword>
<dbReference type="SMART" id="SM00306">
    <property type="entry name" value="HintN"/>
    <property type="match status" value="1"/>
</dbReference>
<reference evidence="13 14" key="1">
    <citation type="submission" date="2018-06" db="EMBL/GenBank/DDBJ databases">
        <title>Extensive metabolic versatility and redundancy in microbially diverse, dynamic hydrothermal sediments.</title>
        <authorList>
            <person name="Dombrowski N."/>
            <person name="Teske A."/>
            <person name="Baker B.J."/>
        </authorList>
    </citation>
    <scope>NUCLEOTIDE SEQUENCE [LARGE SCALE GENOMIC DNA]</scope>
    <source>
        <strain evidence="13">B30_G17</strain>
    </source>
</reference>
<evidence type="ECO:0000256" key="11">
    <source>
        <dbReference type="RuleBase" id="RU364064"/>
    </source>
</evidence>
<comment type="similarity">
    <text evidence="2 11">Belongs to the ribonucleoside diphosphate reductase class-2 family.</text>
</comment>
<dbReference type="InterPro" id="IPR000788">
    <property type="entry name" value="RNR_lg_C"/>
</dbReference>
<keyword evidence="11" id="KW-0237">DNA synthesis</keyword>
<evidence type="ECO:0000313" key="14">
    <source>
        <dbReference type="Proteomes" id="UP000281962"/>
    </source>
</evidence>
<dbReference type="GO" id="GO:0004748">
    <property type="term" value="F:ribonucleoside-diphosphate reductase activity, thioredoxin disulfide as acceptor"/>
    <property type="evidence" value="ECO:0007669"/>
    <property type="project" value="UniProtKB-EC"/>
</dbReference>
<evidence type="ECO:0000256" key="4">
    <source>
        <dbReference type="ARBA" id="ARBA00022741"/>
    </source>
</evidence>
<evidence type="ECO:0000256" key="6">
    <source>
        <dbReference type="ARBA" id="ARBA00023000"/>
    </source>
</evidence>
<evidence type="ECO:0000256" key="10">
    <source>
        <dbReference type="ARBA" id="ARBA00047754"/>
    </source>
</evidence>
<dbReference type="SUPFAM" id="SSF55608">
    <property type="entry name" value="Homing endonucleases"/>
    <property type="match status" value="1"/>
</dbReference>
<evidence type="ECO:0000259" key="12">
    <source>
        <dbReference type="PROSITE" id="PS50819"/>
    </source>
</evidence>
<accession>A0A497ES59</accession>